<evidence type="ECO:0000256" key="3">
    <source>
        <dbReference type="ARBA" id="ARBA00022833"/>
    </source>
</evidence>
<feature type="domain" description="Zinc finger DksA/TraR C4-type" evidence="5">
    <location>
        <begin position="84"/>
        <end position="111"/>
    </location>
</feature>
<dbReference type="Proteomes" id="UP000435187">
    <property type="component" value="Unassembled WGS sequence"/>
</dbReference>
<name>A0A6N7QZ25_9BACI</name>
<proteinExistence type="predicted"/>
<dbReference type="EMBL" id="WJEE01000031">
    <property type="protein sequence ID" value="MRI67393.1"/>
    <property type="molecule type" value="Genomic_DNA"/>
</dbReference>
<keyword evidence="2" id="KW-0863">Zinc-finger</keyword>
<sequence length="114" mass="13281">MNQKVLDHCKQLLEKRKEELHREQLSKDNPLDEAVGELSTFEDNHPADMGTELFEREKDISIDHHLQEELAEIEHALEAIVNETYPFCEKCGKPIDEDRLLAIPTTRYCIEHGK</sequence>
<dbReference type="Pfam" id="PF01258">
    <property type="entry name" value="zf-dskA_traR"/>
    <property type="match status" value="1"/>
</dbReference>
<dbReference type="PANTHER" id="PTHR33823">
    <property type="entry name" value="RNA POLYMERASE-BINDING TRANSCRIPTION FACTOR DKSA-RELATED"/>
    <property type="match status" value="1"/>
</dbReference>
<keyword evidence="3" id="KW-0862">Zinc</keyword>
<organism evidence="6 7">
    <name type="scientific">Gracilibacillus thailandensis</name>
    <dbReference type="NCBI Taxonomy" id="563735"/>
    <lineage>
        <taxon>Bacteria</taxon>
        <taxon>Bacillati</taxon>
        <taxon>Bacillota</taxon>
        <taxon>Bacilli</taxon>
        <taxon>Bacillales</taxon>
        <taxon>Bacillaceae</taxon>
        <taxon>Gracilibacillus</taxon>
    </lineage>
</organism>
<evidence type="ECO:0000259" key="5">
    <source>
        <dbReference type="Pfam" id="PF01258"/>
    </source>
</evidence>
<comment type="caution">
    <text evidence="6">The sequence shown here is derived from an EMBL/GenBank/DDBJ whole genome shotgun (WGS) entry which is preliminary data.</text>
</comment>
<evidence type="ECO:0000256" key="4">
    <source>
        <dbReference type="PROSITE-ProRule" id="PRU00510"/>
    </source>
</evidence>
<feature type="zinc finger region" description="dksA C4-type" evidence="4">
    <location>
        <begin position="88"/>
        <end position="112"/>
    </location>
</feature>
<dbReference type="SUPFAM" id="SSF109635">
    <property type="entry name" value="DnaK suppressor protein DksA, alpha-hairpin domain"/>
    <property type="match status" value="1"/>
</dbReference>
<evidence type="ECO:0000313" key="7">
    <source>
        <dbReference type="Proteomes" id="UP000435187"/>
    </source>
</evidence>
<dbReference type="AlphaFoldDB" id="A0A6N7QZ25"/>
<dbReference type="InterPro" id="IPR000962">
    <property type="entry name" value="Znf_DskA_TraR"/>
</dbReference>
<reference evidence="6 7" key="1">
    <citation type="submission" date="2019-10" db="EMBL/GenBank/DDBJ databases">
        <title>Gracilibacillus salitolerans sp. nov., a moderate halophile isolated from a saline soil in northwest China.</title>
        <authorList>
            <person name="Gan L."/>
        </authorList>
    </citation>
    <scope>NUCLEOTIDE SEQUENCE [LARGE SCALE GENOMIC DNA]</scope>
    <source>
        <strain evidence="6 7">TP2-8</strain>
    </source>
</reference>
<protein>
    <recommendedName>
        <fullName evidence="5">Zinc finger DksA/TraR C4-type domain-containing protein</fullName>
    </recommendedName>
</protein>
<dbReference type="RefSeq" id="WP_153835983.1">
    <property type="nucleotide sequence ID" value="NZ_JBHUMW010000046.1"/>
</dbReference>
<dbReference type="InterPro" id="IPR037187">
    <property type="entry name" value="DnaK_N"/>
</dbReference>
<evidence type="ECO:0000313" key="6">
    <source>
        <dbReference type="EMBL" id="MRI67393.1"/>
    </source>
</evidence>
<dbReference type="PANTHER" id="PTHR33823:SF4">
    <property type="entry name" value="GENERAL STRESS PROTEIN 16O"/>
    <property type="match status" value="1"/>
</dbReference>
<dbReference type="SUPFAM" id="SSF57716">
    <property type="entry name" value="Glucocorticoid receptor-like (DNA-binding domain)"/>
    <property type="match status" value="1"/>
</dbReference>
<evidence type="ECO:0000256" key="2">
    <source>
        <dbReference type="ARBA" id="ARBA00022771"/>
    </source>
</evidence>
<keyword evidence="7" id="KW-1185">Reference proteome</keyword>
<gene>
    <name evidence="6" type="ORF">GH885_13750</name>
</gene>
<accession>A0A6N7QZ25</accession>
<evidence type="ECO:0000256" key="1">
    <source>
        <dbReference type="ARBA" id="ARBA00022723"/>
    </source>
</evidence>
<dbReference type="PROSITE" id="PS51128">
    <property type="entry name" value="ZF_DKSA_2"/>
    <property type="match status" value="1"/>
</dbReference>
<dbReference type="GO" id="GO:0008270">
    <property type="term" value="F:zinc ion binding"/>
    <property type="evidence" value="ECO:0007669"/>
    <property type="project" value="UniProtKB-KW"/>
</dbReference>
<keyword evidence="1" id="KW-0479">Metal-binding</keyword>
<dbReference type="Gene3D" id="1.20.120.910">
    <property type="entry name" value="DksA, coiled-coil domain"/>
    <property type="match status" value="1"/>
</dbReference>